<proteinExistence type="predicted"/>
<evidence type="ECO:0000256" key="1">
    <source>
        <dbReference type="SAM" id="MobiDB-lite"/>
    </source>
</evidence>
<reference evidence="2 3" key="1">
    <citation type="submission" date="2019-05" db="EMBL/GenBank/DDBJ databases">
        <title>Emergence of the Ug99 lineage of the wheat stem rust pathogen through somatic hybridization.</title>
        <authorList>
            <person name="Li F."/>
            <person name="Upadhyaya N.M."/>
            <person name="Sperschneider J."/>
            <person name="Matny O."/>
            <person name="Nguyen-Phuc H."/>
            <person name="Mago R."/>
            <person name="Raley C."/>
            <person name="Miller M.E."/>
            <person name="Silverstein K.A.T."/>
            <person name="Henningsen E."/>
            <person name="Hirsch C.D."/>
            <person name="Visser B."/>
            <person name="Pretorius Z.A."/>
            <person name="Steffenson B.J."/>
            <person name="Schwessinger B."/>
            <person name="Dodds P.N."/>
            <person name="Figueroa M."/>
        </authorList>
    </citation>
    <scope>NUCLEOTIDE SEQUENCE [LARGE SCALE GENOMIC DNA]</scope>
    <source>
        <strain evidence="2 3">Ug99</strain>
    </source>
</reference>
<accession>A0A5B0S6C2</accession>
<protein>
    <submittedName>
        <fullName evidence="2">Uncharacterized protein</fullName>
    </submittedName>
</protein>
<dbReference type="AlphaFoldDB" id="A0A5B0S6C2"/>
<sequence length="503" mass="58194">MDCRRIFTFMGGLAVCVAMKDFFHQIHGETSRERPGDLTDGTDVFRTSIARIDDEDPIDKFRELKNAGKELQLSPLNQDITIDRINIPPDQRKSENHQVHVNSCSVSSLPPTWGSQGLNSHLQGVGKINRDISYHIKSEIHMIKRPKISEPPAVYNYYEVLAAKNPRYDGPQENLVQISETQNQPNVKTESGYSSQKLRNLGSLSTSHEEKEVKKEKNSELLQEVVELRIPKLETSHGVIYKNPDQSIKVEEGIKWLEFDTSLFWNTGTDSINVKSITELLKIDPSSPPKKIELTFEQAGDLLDDIISTSVKYKSKLRTKERKNGATKILNQSTKILLSNQELWLEYWQKKSNTNLKDVIHRRYNKLKKMRDGFLLFLFYVDMIDTIILPQSPIQSKFENKSSILKFAVEKYNGYRMSYELKREEAAFQGRRFSKKFDIPIQPTVWHVLDFWIVNSGRIELIKLRESEKSSRSQAFKRFFNTLFRLSIGPFTNKLKEIQNLST</sequence>
<name>A0A5B0S6C2_PUCGR</name>
<feature type="region of interest" description="Disordered" evidence="1">
    <location>
        <begin position="180"/>
        <end position="216"/>
    </location>
</feature>
<evidence type="ECO:0000313" key="3">
    <source>
        <dbReference type="Proteomes" id="UP000325313"/>
    </source>
</evidence>
<organism evidence="2 3">
    <name type="scientific">Puccinia graminis f. sp. tritici</name>
    <dbReference type="NCBI Taxonomy" id="56615"/>
    <lineage>
        <taxon>Eukaryota</taxon>
        <taxon>Fungi</taxon>
        <taxon>Dikarya</taxon>
        <taxon>Basidiomycota</taxon>
        <taxon>Pucciniomycotina</taxon>
        <taxon>Pucciniomycetes</taxon>
        <taxon>Pucciniales</taxon>
        <taxon>Pucciniaceae</taxon>
        <taxon>Puccinia</taxon>
    </lineage>
</organism>
<gene>
    <name evidence="2" type="ORF">PGTUg99_025947</name>
</gene>
<dbReference type="EMBL" id="VDEP01000072">
    <property type="protein sequence ID" value="KAA1133337.1"/>
    <property type="molecule type" value="Genomic_DNA"/>
</dbReference>
<comment type="caution">
    <text evidence="2">The sequence shown here is derived from an EMBL/GenBank/DDBJ whole genome shotgun (WGS) entry which is preliminary data.</text>
</comment>
<feature type="compositionally biased region" description="Basic and acidic residues" evidence="1">
    <location>
        <begin position="207"/>
        <end position="216"/>
    </location>
</feature>
<feature type="compositionally biased region" description="Polar residues" evidence="1">
    <location>
        <begin position="180"/>
        <end position="206"/>
    </location>
</feature>
<evidence type="ECO:0000313" key="2">
    <source>
        <dbReference type="EMBL" id="KAA1133337.1"/>
    </source>
</evidence>
<dbReference type="Proteomes" id="UP000325313">
    <property type="component" value="Unassembled WGS sequence"/>
</dbReference>